<feature type="domain" description="NTP pyrophosphohydrolase MazG-like" evidence="3">
    <location>
        <begin position="34"/>
        <end position="117"/>
    </location>
</feature>
<dbReference type="GO" id="GO:0006203">
    <property type="term" value="P:dGTP catabolic process"/>
    <property type="evidence" value="ECO:0007669"/>
    <property type="project" value="TreeGrafter"/>
</dbReference>
<accession>A0A7S3VEP4</accession>
<dbReference type="InterPro" id="IPR011551">
    <property type="entry name" value="NTP_PyrPHydrolase_MazG"/>
</dbReference>
<feature type="region of interest" description="Disordered" evidence="1">
    <location>
        <begin position="152"/>
        <end position="183"/>
    </location>
</feature>
<keyword evidence="2" id="KW-0812">Transmembrane</keyword>
<reference evidence="4" key="1">
    <citation type="submission" date="2021-01" db="EMBL/GenBank/DDBJ databases">
        <authorList>
            <person name="Corre E."/>
            <person name="Pelletier E."/>
            <person name="Niang G."/>
            <person name="Scheremetjew M."/>
            <person name="Finn R."/>
            <person name="Kale V."/>
            <person name="Holt S."/>
            <person name="Cochrane G."/>
            <person name="Meng A."/>
            <person name="Brown T."/>
            <person name="Cohen L."/>
        </authorList>
    </citation>
    <scope>NUCLEOTIDE SEQUENCE</scope>
    <source>
        <strain evidence="4">MM31A-1</strain>
    </source>
</reference>
<dbReference type="GO" id="GO:0047429">
    <property type="term" value="F:nucleoside triphosphate diphosphatase activity"/>
    <property type="evidence" value="ECO:0007669"/>
    <property type="project" value="TreeGrafter"/>
</dbReference>
<dbReference type="SUPFAM" id="SSF101386">
    <property type="entry name" value="all-alpha NTP pyrophosphatases"/>
    <property type="match status" value="1"/>
</dbReference>
<dbReference type="GO" id="GO:0046081">
    <property type="term" value="P:dUTP catabolic process"/>
    <property type="evidence" value="ECO:0007669"/>
    <property type="project" value="TreeGrafter"/>
</dbReference>
<proteinExistence type="predicted"/>
<evidence type="ECO:0000256" key="2">
    <source>
        <dbReference type="SAM" id="Phobius"/>
    </source>
</evidence>
<evidence type="ECO:0000256" key="1">
    <source>
        <dbReference type="SAM" id="MobiDB-lite"/>
    </source>
</evidence>
<keyword evidence="2" id="KW-1133">Transmembrane helix</keyword>
<dbReference type="EMBL" id="HBIO01027528">
    <property type="protein sequence ID" value="CAE0476294.1"/>
    <property type="molecule type" value="Transcribed_RNA"/>
</dbReference>
<evidence type="ECO:0000259" key="3">
    <source>
        <dbReference type="Pfam" id="PF03819"/>
    </source>
</evidence>
<keyword evidence="2" id="KW-0472">Membrane</keyword>
<dbReference type="GO" id="GO:0046052">
    <property type="term" value="P:UTP catabolic process"/>
    <property type="evidence" value="ECO:0007669"/>
    <property type="project" value="TreeGrafter"/>
</dbReference>
<dbReference type="Gene3D" id="1.10.287.1080">
    <property type="entry name" value="MazG-like"/>
    <property type="match status" value="1"/>
</dbReference>
<feature type="compositionally biased region" description="Polar residues" evidence="1">
    <location>
        <begin position="153"/>
        <end position="162"/>
    </location>
</feature>
<dbReference type="InterPro" id="IPR004518">
    <property type="entry name" value="MazG-like_dom"/>
</dbReference>
<dbReference type="AlphaFoldDB" id="A0A7S3VEP4"/>
<organism evidence="4">
    <name type="scientific">Chaetoceros debilis</name>
    <dbReference type="NCBI Taxonomy" id="122233"/>
    <lineage>
        <taxon>Eukaryota</taxon>
        <taxon>Sar</taxon>
        <taxon>Stramenopiles</taxon>
        <taxon>Ochrophyta</taxon>
        <taxon>Bacillariophyta</taxon>
        <taxon>Coscinodiscophyceae</taxon>
        <taxon>Chaetocerotophycidae</taxon>
        <taxon>Chaetocerotales</taxon>
        <taxon>Chaetocerotaceae</taxon>
        <taxon>Chaetoceros</taxon>
    </lineage>
</organism>
<dbReference type="PANTHER" id="PTHR30522:SF0">
    <property type="entry name" value="NUCLEOSIDE TRIPHOSPHATE PYROPHOSPHOHYDROLASE"/>
    <property type="match status" value="1"/>
</dbReference>
<dbReference type="GO" id="GO:0046076">
    <property type="term" value="P:dTTP catabolic process"/>
    <property type="evidence" value="ECO:0007669"/>
    <property type="project" value="TreeGrafter"/>
</dbReference>
<dbReference type="GO" id="GO:0046047">
    <property type="term" value="P:TTP catabolic process"/>
    <property type="evidence" value="ECO:0007669"/>
    <property type="project" value="TreeGrafter"/>
</dbReference>
<protein>
    <recommendedName>
        <fullName evidence="3">NTP pyrophosphohydrolase MazG-like domain-containing protein</fullName>
    </recommendedName>
</protein>
<dbReference type="PANTHER" id="PTHR30522">
    <property type="entry name" value="NUCLEOSIDE TRIPHOSPHATE PYROPHOSPHOHYDROLASE"/>
    <property type="match status" value="1"/>
</dbReference>
<sequence length="235" mass="26558">MQLPHTQLRGKERLHNVIKCLSESCPWTKSITSEMMMGFLESELKELKDELVIMKSCKTNVEKINNNVDNKKEIVSEVGDIIFDVLMLEMAIRREYDIDMEEAWQAAAEKVERRTPYIKEWGDGVTTASTVEDTEKIWQQVKKKEKMRVESAASESVITSQKETNRNDNDNADTSTSINISKSPSRSRNFGILLYSNGKSSMEKLKENGTVVGTAALAFTLGAFVSRLLLGRGIR</sequence>
<dbReference type="GO" id="GO:0046061">
    <property type="term" value="P:dATP catabolic process"/>
    <property type="evidence" value="ECO:0007669"/>
    <property type="project" value="TreeGrafter"/>
</dbReference>
<evidence type="ECO:0000313" key="4">
    <source>
        <dbReference type="EMBL" id="CAE0476294.1"/>
    </source>
</evidence>
<feature type="transmembrane region" description="Helical" evidence="2">
    <location>
        <begin position="211"/>
        <end position="230"/>
    </location>
</feature>
<dbReference type="Pfam" id="PF03819">
    <property type="entry name" value="MazG"/>
    <property type="match status" value="1"/>
</dbReference>
<name>A0A7S3VEP4_9STRA</name>
<gene>
    <name evidence="4" type="ORF">CDEB00056_LOCUS21147</name>
</gene>
<feature type="compositionally biased region" description="Polar residues" evidence="1">
    <location>
        <begin position="172"/>
        <end position="183"/>
    </location>
</feature>